<dbReference type="Pfam" id="PF07804">
    <property type="entry name" value="HipA_C"/>
    <property type="match status" value="1"/>
</dbReference>
<reference evidence="6" key="1">
    <citation type="journal article" date="2020" name="mSystems">
        <title>Genome- and Community-Level Interaction Insights into Carbon Utilization and Element Cycling Functions of Hydrothermarchaeota in Hydrothermal Sediment.</title>
        <authorList>
            <person name="Zhou Z."/>
            <person name="Liu Y."/>
            <person name="Xu W."/>
            <person name="Pan J."/>
            <person name="Luo Z.H."/>
            <person name="Li M."/>
        </authorList>
    </citation>
    <scope>NUCLEOTIDE SEQUENCE [LARGE SCALE GENOMIC DNA]</scope>
    <source>
        <strain evidence="6">HyVt-493</strain>
    </source>
</reference>
<dbReference type="Pfam" id="PF13657">
    <property type="entry name" value="Couple_hipA"/>
    <property type="match status" value="1"/>
</dbReference>
<dbReference type="InterPro" id="IPR052028">
    <property type="entry name" value="HipA_Ser/Thr_kinase"/>
</dbReference>
<dbReference type="PANTHER" id="PTHR37419">
    <property type="entry name" value="SERINE/THREONINE-PROTEIN KINASE TOXIN HIPA"/>
    <property type="match status" value="1"/>
</dbReference>
<name>A0A7V2T0C7_LEUMU</name>
<dbReference type="NCBIfam" id="TIGR03071">
    <property type="entry name" value="couple_hipA"/>
    <property type="match status" value="1"/>
</dbReference>
<dbReference type="AlphaFoldDB" id="A0A7V2T0C7"/>
<proteinExistence type="inferred from homology"/>
<evidence type="ECO:0000259" key="4">
    <source>
        <dbReference type="Pfam" id="PF07804"/>
    </source>
</evidence>
<feature type="domain" description="HipA-like C-terminal" evidence="4">
    <location>
        <begin position="141"/>
        <end position="367"/>
    </location>
</feature>
<evidence type="ECO:0000256" key="1">
    <source>
        <dbReference type="ARBA" id="ARBA00010164"/>
    </source>
</evidence>
<dbReference type="InterPro" id="IPR012893">
    <property type="entry name" value="HipA-like_C"/>
</dbReference>
<dbReference type="PANTHER" id="PTHR37419:SF1">
    <property type="entry name" value="SERINE_THREONINE-PROTEIN KINASE TOXIN HIPA"/>
    <property type="match status" value="1"/>
</dbReference>
<sequence length="397" mass="44826">MPDIDIHLKPLSKQPTARLTADNNRHTISYHPDADEALSLIMPLRNESYSHNGLHPIFQMNLPEGALREAIERATAKQYGSDDLTMLTILGANQIGRIAYSLAGKKVASQTESELQLDDLLNHQDAQLFNQLLSRYAQSSGVAGVQPKVLIDIQSHLTLPAKHYIVKSWGDDYPHLACNEYICMDIAKRAGLNVPKTYLSDNGKLLISKRFDLDDKGNTKGFEDFCVLQGKGTKQKYDSSIEQCANTIRTYVSAEYQAQDLADLFKLTLLNIRIRNGDAHLKNIGIQYNSLKHYQQHQVPESSRRLAPFYDLVSTIPYIKNDTMALTLTSSKHWPKQKVLHNFARQHCLLNQAQINKIEEQIEQAISESLPLLEELQNKHSGFEAIGEVMKSLLCFE</sequence>
<dbReference type="InterPro" id="IPR017508">
    <property type="entry name" value="HipA_N1"/>
</dbReference>
<comment type="similarity">
    <text evidence="1">Belongs to the HipA Ser/Thr kinase family.</text>
</comment>
<organism evidence="6">
    <name type="scientific">Leucothrix mucor</name>
    <dbReference type="NCBI Taxonomy" id="45248"/>
    <lineage>
        <taxon>Bacteria</taxon>
        <taxon>Pseudomonadati</taxon>
        <taxon>Pseudomonadota</taxon>
        <taxon>Gammaproteobacteria</taxon>
        <taxon>Thiotrichales</taxon>
        <taxon>Thiotrichaceae</taxon>
        <taxon>Leucothrix</taxon>
    </lineage>
</organism>
<evidence type="ECO:0000256" key="3">
    <source>
        <dbReference type="ARBA" id="ARBA00022777"/>
    </source>
</evidence>
<dbReference type="GO" id="GO:0004674">
    <property type="term" value="F:protein serine/threonine kinase activity"/>
    <property type="evidence" value="ECO:0007669"/>
    <property type="project" value="TreeGrafter"/>
</dbReference>
<evidence type="ECO:0000259" key="5">
    <source>
        <dbReference type="Pfam" id="PF13657"/>
    </source>
</evidence>
<dbReference type="Proteomes" id="UP000885750">
    <property type="component" value="Unassembled WGS sequence"/>
</dbReference>
<evidence type="ECO:0000256" key="2">
    <source>
        <dbReference type="ARBA" id="ARBA00022679"/>
    </source>
</evidence>
<keyword evidence="3" id="KW-0418">Kinase</keyword>
<protein>
    <submittedName>
        <fullName evidence="6">Type II toxin-antitoxin system HipA family toxin</fullName>
    </submittedName>
</protein>
<evidence type="ECO:0000313" key="6">
    <source>
        <dbReference type="EMBL" id="HFC92835.1"/>
    </source>
</evidence>
<gene>
    <name evidence="6" type="ORF">ENJ51_08495</name>
</gene>
<dbReference type="EMBL" id="DRMS01000319">
    <property type="protein sequence ID" value="HFC92835.1"/>
    <property type="molecule type" value="Genomic_DNA"/>
</dbReference>
<dbReference type="GO" id="GO:0005829">
    <property type="term" value="C:cytosol"/>
    <property type="evidence" value="ECO:0007669"/>
    <property type="project" value="TreeGrafter"/>
</dbReference>
<keyword evidence="2" id="KW-0808">Transferase</keyword>
<comment type="caution">
    <text evidence="6">The sequence shown here is derived from an EMBL/GenBank/DDBJ whole genome shotgun (WGS) entry which is preliminary data.</text>
</comment>
<accession>A0A7V2T0C7</accession>
<dbReference type="Gene3D" id="1.10.1070.20">
    <property type="match status" value="1"/>
</dbReference>
<feature type="domain" description="HipA N-terminal subdomain 1" evidence="5">
    <location>
        <begin position="12"/>
        <end position="100"/>
    </location>
</feature>